<proteinExistence type="predicted"/>
<sequence>MPLQTAAHLLFSTIQGQAHQNLSSLWQNIIRLCTHKCPLECDSECCLRQRIQGSEDIWARSQALVT</sequence>
<protein>
    <submittedName>
        <fullName evidence="1">Uncharacterized protein</fullName>
    </submittedName>
</protein>
<organism evidence="1">
    <name type="scientific">Arundo donax</name>
    <name type="common">Giant reed</name>
    <name type="synonym">Donax arundinaceus</name>
    <dbReference type="NCBI Taxonomy" id="35708"/>
    <lineage>
        <taxon>Eukaryota</taxon>
        <taxon>Viridiplantae</taxon>
        <taxon>Streptophyta</taxon>
        <taxon>Embryophyta</taxon>
        <taxon>Tracheophyta</taxon>
        <taxon>Spermatophyta</taxon>
        <taxon>Magnoliopsida</taxon>
        <taxon>Liliopsida</taxon>
        <taxon>Poales</taxon>
        <taxon>Poaceae</taxon>
        <taxon>PACMAD clade</taxon>
        <taxon>Arundinoideae</taxon>
        <taxon>Arundineae</taxon>
        <taxon>Arundo</taxon>
    </lineage>
</organism>
<dbReference type="AlphaFoldDB" id="A0A0A9CZ34"/>
<reference evidence="1" key="2">
    <citation type="journal article" date="2015" name="Data Brief">
        <title>Shoot transcriptome of the giant reed, Arundo donax.</title>
        <authorList>
            <person name="Barrero R.A."/>
            <person name="Guerrero F.D."/>
            <person name="Moolhuijzen P."/>
            <person name="Goolsby J.A."/>
            <person name="Tidwell J."/>
            <person name="Bellgard S.E."/>
            <person name="Bellgard M.I."/>
        </authorList>
    </citation>
    <scope>NUCLEOTIDE SEQUENCE</scope>
    <source>
        <tissue evidence="1">Shoot tissue taken approximately 20 cm above the soil surface</tissue>
    </source>
</reference>
<dbReference type="EMBL" id="GBRH01218207">
    <property type="protein sequence ID" value="JAD79688.1"/>
    <property type="molecule type" value="Transcribed_RNA"/>
</dbReference>
<name>A0A0A9CZ34_ARUDO</name>
<reference evidence="1" key="1">
    <citation type="submission" date="2014-09" db="EMBL/GenBank/DDBJ databases">
        <authorList>
            <person name="Magalhaes I.L.F."/>
            <person name="Oliveira U."/>
            <person name="Santos F.R."/>
            <person name="Vidigal T.H.D.A."/>
            <person name="Brescovit A.D."/>
            <person name="Santos A.J."/>
        </authorList>
    </citation>
    <scope>NUCLEOTIDE SEQUENCE</scope>
    <source>
        <tissue evidence="1">Shoot tissue taken approximately 20 cm above the soil surface</tissue>
    </source>
</reference>
<accession>A0A0A9CZ34</accession>
<evidence type="ECO:0000313" key="1">
    <source>
        <dbReference type="EMBL" id="JAD79688.1"/>
    </source>
</evidence>